<evidence type="ECO:0000313" key="4">
    <source>
        <dbReference type="Proteomes" id="UP000287394"/>
    </source>
</evidence>
<evidence type="ECO:0000256" key="1">
    <source>
        <dbReference type="ARBA" id="ARBA00006817"/>
    </source>
</evidence>
<accession>A0A9N7L9E2</accession>
<dbReference type="InterPro" id="IPR013538">
    <property type="entry name" value="ASHA1/2-like_C"/>
</dbReference>
<proteinExistence type="inferred from homology"/>
<dbReference type="Pfam" id="PF08327">
    <property type="entry name" value="AHSA1"/>
    <property type="match status" value="1"/>
</dbReference>
<dbReference type="SUPFAM" id="SSF55961">
    <property type="entry name" value="Bet v1-like"/>
    <property type="match status" value="1"/>
</dbReference>
<evidence type="ECO:0000259" key="2">
    <source>
        <dbReference type="Pfam" id="PF08327"/>
    </source>
</evidence>
<sequence length="159" mass="18151">MSFDAEYPQSPDRVWKALTDPKALARWFLPGDFEPRMGFRFQFEMGRRRVRGEVIDAERERRLSYKWRAEDEPESVVTWTLEPTEVGGTRVHLEHTEAVGAAMSAAWSWGHVVTRALPQVLAAGEGRRGMRLSSHRNRVVLATSAPRVTFLATKGRSNR</sequence>
<gene>
    <name evidence="3" type="ORF">CCAX7_53240</name>
</gene>
<dbReference type="Proteomes" id="UP000287394">
    <property type="component" value="Chromosome"/>
</dbReference>
<dbReference type="InterPro" id="IPR023393">
    <property type="entry name" value="START-like_dom_sf"/>
</dbReference>
<organism evidence="3 4">
    <name type="scientific">Capsulimonas corticalis</name>
    <dbReference type="NCBI Taxonomy" id="2219043"/>
    <lineage>
        <taxon>Bacteria</taxon>
        <taxon>Bacillati</taxon>
        <taxon>Armatimonadota</taxon>
        <taxon>Armatimonadia</taxon>
        <taxon>Capsulimonadales</taxon>
        <taxon>Capsulimonadaceae</taxon>
        <taxon>Capsulimonas</taxon>
    </lineage>
</organism>
<comment type="similarity">
    <text evidence="1">Belongs to the AHA1 family.</text>
</comment>
<name>A0A9N7L9E2_9BACT</name>
<reference evidence="3 4" key="1">
    <citation type="journal article" date="2019" name="Int. J. Syst. Evol. Microbiol.">
        <title>Capsulimonas corticalis gen. nov., sp. nov., an aerobic capsulated bacterium, of a novel bacterial order, Capsulimonadales ord. nov., of the class Armatimonadia of the phylum Armatimonadetes.</title>
        <authorList>
            <person name="Li J."/>
            <person name="Kudo C."/>
            <person name="Tonouchi A."/>
        </authorList>
    </citation>
    <scope>NUCLEOTIDE SEQUENCE [LARGE SCALE GENOMIC DNA]</scope>
    <source>
        <strain evidence="3 4">AX-7</strain>
    </source>
</reference>
<dbReference type="Gene3D" id="3.30.530.20">
    <property type="match status" value="1"/>
</dbReference>
<protein>
    <recommendedName>
        <fullName evidence="2">Activator of Hsp90 ATPase homologue 1/2-like C-terminal domain-containing protein</fullName>
    </recommendedName>
</protein>
<dbReference type="AlphaFoldDB" id="A0A9N7L9E2"/>
<evidence type="ECO:0000313" key="3">
    <source>
        <dbReference type="EMBL" id="BDI33273.1"/>
    </source>
</evidence>
<feature type="domain" description="Activator of Hsp90 ATPase homologue 1/2-like C-terminal" evidence="2">
    <location>
        <begin position="10"/>
        <end position="105"/>
    </location>
</feature>
<dbReference type="CDD" id="cd07814">
    <property type="entry name" value="SRPBCC_CalC_Aha1-like"/>
    <property type="match status" value="1"/>
</dbReference>
<dbReference type="EMBL" id="AP025739">
    <property type="protein sequence ID" value="BDI33273.1"/>
    <property type="molecule type" value="Genomic_DNA"/>
</dbReference>
<dbReference type="KEGG" id="ccot:CCAX7_53240"/>
<keyword evidence="4" id="KW-1185">Reference proteome</keyword>